<name>A0ABU7E8A8_9TELE</name>
<evidence type="ECO:0000313" key="2">
    <source>
        <dbReference type="Proteomes" id="UP001352852"/>
    </source>
</evidence>
<keyword evidence="2" id="KW-1185">Reference proteome</keyword>
<dbReference type="Proteomes" id="UP001352852">
    <property type="component" value="Unassembled WGS sequence"/>
</dbReference>
<protein>
    <submittedName>
        <fullName evidence="1">Uncharacterized protein</fullName>
    </submittedName>
</protein>
<accession>A0ABU7E8A8</accession>
<comment type="caution">
    <text evidence="1">The sequence shown here is derived from an EMBL/GenBank/DDBJ whole genome shotgun (WGS) entry which is preliminary data.</text>
</comment>
<organism evidence="1 2">
    <name type="scientific">Characodon lateralis</name>
    <dbReference type="NCBI Taxonomy" id="208331"/>
    <lineage>
        <taxon>Eukaryota</taxon>
        <taxon>Metazoa</taxon>
        <taxon>Chordata</taxon>
        <taxon>Craniata</taxon>
        <taxon>Vertebrata</taxon>
        <taxon>Euteleostomi</taxon>
        <taxon>Actinopterygii</taxon>
        <taxon>Neopterygii</taxon>
        <taxon>Teleostei</taxon>
        <taxon>Neoteleostei</taxon>
        <taxon>Acanthomorphata</taxon>
        <taxon>Ovalentaria</taxon>
        <taxon>Atherinomorphae</taxon>
        <taxon>Cyprinodontiformes</taxon>
        <taxon>Goodeidae</taxon>
        <taxon>Characodon</taxon>
    </lineage>
</organism>
<gene>
    <name evidence="1" type="ORF">CHARACLAT_009114</name>
</gene>
<sequence>MKQYYKALNISCSICHMEIECDATTKIPRNALISRDQNGTLWSTHDMTEWVLHGGEDSSIVALPQKVLGSNPGLGSFCIEILCSPRPCVGPLWVLWLPLTVQKHDC</sequence>
<evidence type="ECO:0000313" key="1">
    <source>
        <dbReference type="EMBL" id="MED6283460.1"/>
    </source>
</evidence>
<dbReference type="EMBL" id="JAHUTJ010049730">
    <property type="protein sequence ID" value="MED6283460.1"/>
    <property type="molecule type" value="Genomic_DNA"/>
</dbReference>
<proteinExistence type="predicted"/>
<reference evidence="1 2" key="1">
    <citation type="submission" date="2021-06" db="EMBL/GenBank/DDBJ databases">
        <authorList>
            <person name="Palmer J.M."/>
        </authorList>
    </citation>
    <scope>NUCLEOTIDE SEQUENCE [LARGE SCALE GENOMIC DNA]</scope>
    <source>
        <strain evidence="1 2">CL_MEX2019</strain>
        <tissue evidence="1">Muscle</tissue>
    </source>
</reference>